<dbReference type="Proteomes" id="UP001356095">
    <property type="component" value="Unassembled WGS sequence"/>
</dbReference>
<gene>
    <name evidence="1" type="ORF">Q8791_09130</name>
</gene>
<evidence type="ECO:0008006" key="3">
    <source>
        <dbReference type="Google" id="ProtNLM"/>
    </source>
</evidence>
<organism evidence="1 2">
    <name type="scientific">Nocardiopsis codii</name>
    <dbReference type="NCBI Taxonomy" id="3065942"/>
    <lineage>
        <taxon>Bacteria</taxon>
        <taxon>Bacillati</taxon>
        <taxon>Actinomycetota</taxon>
        <taxon>Actinomycetes</taxon>
        <taxon>Streptosporangiales</taxon>
        <taxon>Nocardiopsidaceae</taxon>
        <taxon>Nocardiopsis</taxon>
    </lineage>
</organism>
<accession>A0ABU7K550</accession>
<comment type="caution">
    <text evidence="1">The sequence shown here is derived from an EMBL/GenBank/DDBJ whole genome shotgun (WGS) entry which is preliminary data.</text>
</comment>
<dbReference type="RefSeq" id="WP_330091179.1">
    <property type="nucleotide sequence ID" value="NZ_JAUZMY010000007.1"/>
</dbReference>
<protein>
    <recommendedName>
        <fullName evidence="3">MFS transporter</fullName>
    </recommendedName>
</protein>
<dbReference type="EMBL" id="JAUZMY010000007">
    <property type="protein sequence ID" value="MEE2037380.1"/>
    <property type="molecule type" value="Genomic_DNA"/>
</dbReference>
<keyword evidence="2" id="KW-1185">Reference proteome</keyword>
<evidence type="ECO:0000313" key="2">
    <source>
        <dbReference type="Proteomes" id="UP001356095"/>
    </source>
</evidence>
<reference evidence="1 2" key="1">
    <citation type="submission" date="2023-08" db="EMBL/GenBank/DDBJ databases">
        <authorList>
            <person name="Girao M."/>
            <person name="Carvalho M.F."/>
        </authorList>
    </citation>
    <scope>NUCLEOTIDE SEQUENCE [LARGE SCALE GENOMIC DNA]</scope>
    <source>
        <strain evidence="1 2">CT-R113</strain>
    </source>
</reference>
<proteinExistence type="predicted"/>
<sequence length="195" mass="19626">MSTPAPPRLPRSAAFAGVCAGVSAAGHSLSSGHGVSLPALLLGSALILAVAHGTARSEQGLGALTARMLWSQAALHLVLTLAVRPGDPASDPTGLGHTAAHGSLPEGAGGAGADMLLAHAVAGLASAWWLRQGERAAFDLLGFLDTLLRGVLLVLLARPRPAVLPGTPRFARTGAPAPRPALRYVRAVRGPPALP</sequence>
<name>A0ABU7K550_9ACTN</name>
<evidence type="ECO:0000313" key="1">
    <source>
        <dbReference type="EMBL" id="MEE2037380.1"/>
    </source>
</evidence>